<dbReference type="STRING" id="1195236.CTER_1957"/>
<dbReference type="Pfam" id="PF04892">
    <property type="entry name" value="VanZ"/>
    <property type="match status" value="1"/>
</dbReference>
<evidence type="ECO:0000259" key="2">
    <source>
        <dbReference type="Pfam" id="PF04892"/>
    </source>
</evidence>
<reference evidence="3 4" key="1">
    <citation type="journal article" date="2013" name="Genome Announc.">
        <title>Draft Genome Sequence of the Cellulolytic, Mesophilic, Anaerobic Bacterium Clostridium termitidis Strain CT1112 (DSM 5398).</title>
        <authorList>
            <person name="Lal S."/>
            <person name="Ramachandran U."/>
            <person name="Zhang X."/>
            <person name="Munir R."/>
            <person name="Sparling R."/>
            <person name="Levin D.B."/>
        </authorList>
    </citation>
    <scope>NUCLEOTIDE SEQUENCE [LARGE SCALE GENOMIC DNA]</scope>
    <source>
        <strain evidence="3 4">CT1112</strain>
    </source>
</reference>
<dbReference type="PATRIC" id="fig|1195236.3.peg.2256"/>
<dbReference type="PIRSF" id="PIRSF019083">
    <property type="entry name" value="UCP019083_VanZ"/>
    <property type="match status" value="1"/>
</dbReference>
<keyword evidence="1" id="KW-0812">Transmembrane</keyword>
<comment type="caution">
    <text evidence="3">The sequence shown here is derived from an EMBL/GenBank/DDBJ whole genome shotgun (WGS) entry which is preliminary data.</text>
</comment>
<proteinExistence type="predicted"/>
<keyword evidence="1" id="KW-1133">Transmembrane helix</keyword>
<feature type="transmembrane region" description="Helical" evidence="1">
    <location>
        <begin position="20"/>
        <end position="40"/>
    </location>
</feature>
<dbReference type="NCBIfam" id="NF037970">
    <property type="entry name" value="vanZ_1"/>
    <property type="match status" value="1"/>
</dbReference>
<accession>S0FJN3</accession>
<evidence type="ECO:0000313" key="4">
    <source>
        <dbReference type="Proteomes" id="UP000014155"/>
    </source>
</evidence>
<protein>
    <submittedName>
        <fullName evidence="3">Putative integral membrane protein</fullName>
    </submittedName>
</protein>
<feature type="domain" description="VanZ-like" evidence="2">
    <location>
        <begin position="26"/>
        <end position="156"/>
    </location>
</feature>
<sequence>MIFIICFLFNGVYGIMNKKFIITISWVLVFLWMLIIFRLSSQVAEDSNGLSLGITGLIQKTLEKIVQTDSGRLNHLVRKGAHFSAYMLLAVLASNAVRQSGIRGVKGLAAALGICVLYAASDEIHQLFVAGRSGQPLDVLIDSLGACVGIGIFTLVKHCRLGKNSRRLNKQST</sequence>
<name>S0FJN3_RUMCE</name>
<gene>
    <name evidence="3" type="ORF">CTER_1957</name>
</gene>
<evidence type="ECO:0000256" key="1">
    <source>
        <dbReference type="SAM" id="Phobius"/>
    </source>
</evidence>
<keyword evidence="1" id="KW-0472">Membrane</keyword>
<feature type="transmembrane region" description="Helical" evidence="1">
    <location>
        <begin position="104"/>
        <end position="120"/>
    </location>
</feature>
<dbReference type="InterPro" id="IPR006976">
    <property type="entry name" value="VanZ-like"/>
</dbReference>
<organism evidence="3 4">
    <name type="scientific">Ruminiclostridium cellobioparum subsp. termitidis CT1112</name>
    <dbReference type="NCBI Taxonomy" id="1195236"/>
    <lineage>
        <taxon>Bacteria</taxon>
        <taxon>Bacillati</taxon>
        <taxon>Bacillota</taxon>
        <taxon>Clostridia</taxon>
        <taxon>Eubacteriales</taxon>
        <taxon>Oscillospiraceae</taxon>
        <taxon>Ruminiclostridium</taxon>
    </lineage>
</organism>
<dbReference type="InterPro" id="IPR016747">
    <property type="entry name" value="Phosphotransbutyrylase"/>
</dbReference>
<keyword evidence="4" id="KW-1185">Reference proteome</keyword>
<feature type="transmembrane region" description="Helical" evidence="1">
    <location>
        <begin position="140"/>
        <end position="159"/>
    </location>
</feature>
<dbReference type="eggNOG" id="COG5652">
    <property type="taxonomic scope" value="Bacteria"/>
</dbReference>
<dbReference type="Proteomes" id="UP000014155">
    <property type="component" value="Unassembled WGS sequence"/>
</dbReference>
<evidence type="ECO:0000313" key="3">
    <source>
        <dbReference type="EMBL" id="EMS71992.1"/>
    </source>
</evidence>
<dbReference type="EMBL" id="AORV01000031">
    <property type="protein sequence ID" value="EMS71992.1"/>
    <property type="molecule type" value="Genomic_DNA"/>
</dbReference>
<dbReference type="AlphaFoldDB" id="S0FJN3"/>